<dbReference type="Proteomes" id="UP001056012">
    <property type="component" value="Chromosome 2"/>
</dbReference>
<name>A0A9Q8Z232_CURCL</name>
<dbReference type="AlphaFoldDB" id="A0A9Q8Z232"/>
<reference evidence="1" key="1">
    <citation type="submission" date="2021-12" db="EMBL/GenBank/DDBJ databases">
        <title>Curvularia clavata genome.</title>
        <authorList>
            <person name="Cao Y."/>
        </authorList>
    </citation>
    <scope>NUCLEOTIDE SEQUENCE</scope>
    <source>
        <strain evidence="1">Yc1106</strain>
    </source>
</reference>
<dbReference type="VEuPathDB" id="FungiDB:yc1106_02015"/>
<dbReference type="EMBL" id="CP089275">
    <property type="protein sequence ID" value="USP74741.1"/>
    <property type="molecule type" value="Genomic_DNA"/>
</dbReference>
<accession>A0A9Q8Z232</accession>
<evidence type="ECO:0000313" key="1">
    <source>
        <dbReference type="EMBL" id="USP74741.1"/>
    </source>
</evidence>
<proteinExistence type="predicted"/>
<keyword evidence="2" id="KW-1185">Reference proteome</keyword>
<organism evidence="1 2">
    <name type="scientific">Curvularia clavata</name>
    <dbReference type="NCBI Taxonomy" id="95742"/>
    <lineage>
        <taxon>Eukaryota</taxon>
        <taxon>Fungi</taxon>
        <taxon>Dikarya</taxon>
        <taxon>Ascomycota</taxon>
        <taxon>Pezizomycotina</taxon>
        <taxon>Dothideomycetes</taxon>
        <taxon>Pleosporomycetidae</taxon>
        <taxon>Pleosporales</taxon>
        <taxon>Pleosporineae</taxon>
        <taxon>Pleosporaceae</taxon>
        <taxon>Curvularia</taxon>
    </lineage>
</organism>
<protein>
    <submittedName>
        <fullName evidence="1">Uncharacterized protein</fullName>
    </submittedName>
</protein>
<gene>
    <name evidence="1" type="ORF">yc1106_02015</name>
</gene>
<sequence length="184" mass="20987">MKLDETTTIIISFLKLVNDYGLRVKPGSRHERTTVYNNISIHILDLSLYDSAKRFYELIEDEVVLYDNELDDGSTSRCWCVPVYNVRDSHPQPIDLFVVPVAHGGSNLITEELCKDRDMAIELGRITAHIMNRMPEKLPLDSRNGLTTVSRPVARQIILPREWASVNSESLLLQIEVQFNSESS</sequence>
<evidence type="ECO:0000313" key="2">
    <source>
        <dbReference type="Proteomes" id="UP001056012"/>
    </source>
</evidence>